<dbReference type="GO" id="GO:0005829">
    <property type="term" value="C:cytosol"/>
    <property type="evidence" value="ECO:0007669"/>
    <property type="project" value="TreeGrafter"/>
</dbReference>
<dbReference type="KEGG" id="cti:RALTA_B0995"/>
<dbReference type="EC" id="2.3.1.18" evidence="5"/>
<reference evidence="5 6" key="1">
    <citation type="journal article" date="2008" name="Genome Res.">
        <title>Genome sequence of the beta-rhizobium Cupriavidus taiwanensis and comparative genomics of rhizobia.</title>
        <authorList>
            <person name="Amadou C."/>
            <person name="Pascal G."/>
            <person name="Mangenot S."/>
            <person name="Glew M."/>
            <person name="Bontemps C."/>
            <person name="Capela D."/>
            <person name="Carrere S."/>
            <person name="Cruveiller S."/>
            <person name="Dossat C."/>
            <person name="Lajus A."/>
            <person name="Marchetti M."/>
            <person name="Poinsot V."/>
            <person name="Rouy Z."/>
            <person name="Servin B."/>
            <person name="Saad M."/>
            <person name="Schenowitz C."/>
            <person name="Barbe V."/>
            <person name="Batut J."/>
            <person name="Medigue C."/>
            <person name="Masson-Boivin C."/>
        </authorList>
    </citation>
    <scope>NUCLEOTIDE SEQUENCE [LARGE SCALE GENOMIC DNA]</scope>
    <source>
        <strain evidence="6">DSM 17343 / BCRC 17206 / CCUG 44338 / CIP 107171 / LMG 19424 / R1</strain>
    </source>
</reference>
<keyword evidence="6" id="KW-1185">Reference proteome</keyword>
<comment type="similarity">
    <text evidence="1">Belongs to the transferase hexapeptide repeat family.</text>
</comment>
<evidence type="ECO:0000256" key="3">
    <source>
        <dbReference type="ARBA" id="ARBA00022737"/>
    </source>
</evidence>
<dbReference type="PANTHER" id="PTHR23416:SF23">
    <property type="entry name" value="ACETYLTRANSFERASE C18B11.09C-RELATED"/>
    <property type="match status" value="1"/>
</dbReference>
<dbReference type="EC" id="2.3.1.79" evidence="5"/>
<dbReference type="GO" id="GO:0008870">
    <property type="term" value="F:galactoside O-acetyltransferase activity"/>
    <property type="evidence" value="ECO:0007669"/>
    <property type="project" value="UniProtKB-EC"/>
</dbReference>
<keyword evidence="3" id="KW-0677">Repeat</keyword>
<gene>
    <name evidence="5" type="ordered locus">RALTA_B0995</name>
</gene>
<organism evidence="5 6">
    <name type="scientific">Cupriavidus taiwanensis (strain DSM 17343 / BCRC 17206 / CCUG 44338 / CIP 107171 / LMG 19424 / R1)</name>
    <name type="common">Ralstonia taiwanensis (strain LMG 19424)</name>
    <dbReference type="NCBI Taxonomy" id="977880"/>
    <lineage>
        <taxon>Bacteria</taxon>
        <taxon>Pseudomonadati</taxon>
        <taxon>Pseudomonadota</taxon>
        <taxon>Betaproteobacteria</taxon>
        <taxon>Burkholderiales</taxon>
        <taxon>Burkholderiaceae</taxon>
        <taxon>Cupriavidus</taxon>
    </lineage>
</organism>
<sequence>MILNGAQVFIGANVLVGPGVVFAADGHHIDPLERAADPSAKSKPITIEDNVWIGARAVICPGVTIGANSVIGAGSIVTRDVPRGVLAAGNPCAVKRSVSANQESWTGADGLKRAA</sequence>
<dbReference type="Pfam" id="PF14602">
    <property type="entry name" value="Hexapep_2"/>
    <property type="match status" value="1"/>
</dbReference>
<name>B3R9N1_CUPTR</name>
<dbReference type="SUPFAM" id="SSF51161">
    <property type="entry name" value="Trimeric LpxA-like enzymes"/>
    <property type="match status" value="1"/>
</dbReference>
<evidence type="ECO:0000256" key="2">
    <source>
        <dbReference type="ARBA" id="ARBA00022679"/>
    </source>
</evidence>
<dbReference type="PROSITE" id="PS00101">
    <property type="entry name" value="HEXAPEP_TRANSFERASES"/>
    <property type="match status" value="1"/>
</dbReference>
<dbReference type="InterPro" id="IPR018357">
    <property type="entry name" value="Hexapep_transf_CS"/>
</dbReference>
<evidence type="ECO:0000313" key="6">
    <source>
        <dbReference type="Proteomes" id="UP000001692"/>
    </source>
</evidence>
<evidence type="ECO:0000256" key="4">
    <source>
        <dbReference type="ARBA" id="ARBA00023315"/>
    </source>
</evidence>
<dbReference type="EMBL" id="CU633750">
    <property type="protein sequence ID" value="CAQ71606.1"/>
    <property type="molecule type" value="Genomic_DNA"/>
</dbReference>
<dbReference type="eggNOG" id="COG0110">
    <property type="taxonomic scope" value="Bacteria"/>
</dbReference>
<keyword evidence="4 5" id="KW-0012">Acyltransferase</keyword>
<proteinExistence type="inferred from homology"/>
<evidence type="ECO:0000313" key="5">
    <source>
        <dbReference type="EMBL" id="CAQ71606.1"/>
    </source>
</evidence>
<dbReference type="HOGENOM" id="CLU_051638_7_5_4"/>
<evidence type="ECO:0000256" key="1">
    <source>
        <dbReference type="ARBA" id="ARBA00007274"/>
    </source>
</evidence>
<dbReference type="InterPro" id="IPR011004">
    <property type="entry name" value="Trimer_LpxA-like_sf"/>
</dbReference>
<accession>B3R9N1</accession>
<protein>
    <submittedName>
        <fullName evidence="5">Thiogalactoside acetyltransferase/ Maltose O-acetyltransferase</fullName>
        <ecNumber evidence="5">2.3.1.18</ecNumber>
        <ecNumber evidence="5">2.3.1.79</ecNumber>
    </submittedName>
</protein>
<dbReference type="InterPro" id="IPR001451">
    <property type="entry name" value="Hexapep"/>
</dbReference>
<dbReference type="Proteomes" id="UP000001692">
    <property type="component" value="Chromosome 2"/>
</dbReference>
<dbReference type="PANTHER" id="PTHR23416">
    <property type="entry name" value="SIALIC ACID SYNTHASE-RELATED"/>
    <property type="match status" value="1"/>
</dbReference>
<dbReference type="Gene3D" id="2.160.10.10">
    <property type="entry name" value="Hexapeptide repeat proteins"/>
    <property type="match status" value="1"/>
</dbReference>
<dbReference type="InterPro" id="IPR051159">
    <property type="entry name" value="Hexapeptide_acetyltransf"/>
</dbReference>
<keyword evidence="2 5" id="KW-0808">Transferase</keyword>
<dbReference type="AlphaFoldDB" id="B3R9N1"/>
<dbReference type="GO" id="GO:0008925">
    <property type="term" value="F:maltose O-acetyltransferase activity"/>
    <property type="evidence" value="ECO:0007669"/>
    <property type="project" value="UniProtKB-EC"/>
</dbReference>